<evidence type="ECO:0000313" key="2">
    <source>
        <dbReference type="RefSeq" id="XP_016933920.1"/>
    </source>
</evidence>
<dbReference type="Proteomes" id="UP001652628">
    <property type="component" value="Chromosome 2L"/>
</dbReference>
<gene>
    <name evidence="2 3" type="primary">LOC108012909</name>
</gene>
<dbReference type="GeneID" id="108012909"/>
<dbReference type="AlphaFoldDB" id="A0AB40DLV2"/>
<dbReference type="RefSeq" id="XP_016933920.1">
    <property type="nucleotide sequence ID" value="XM_017078431.2"/>
</dbReference>
<protein>
    <submittedName>
        <fullName evidence="2 3">Male-specific sperm protein Mst84Dd</fullName>
    </submittedName>
</protein>
<evidence type="ECO:0000313" key="3">
    <source>
        <dbReference type="RefSeq" id="XP_065724315.1"/>
    </source>
</evidence>
<reference evidence="1" key="2">
    <citation type="submission" date="2025-05" db="UniProtKB">
        <authorList>
            <consortium name="RefSeq"/>
        </authorList>
    </citation>
    <scope>NUCLEOTIDE SEQUENCE [LARGE SCALE GENOMIC DNA]</scope>
</reference>
<dbReference type="RefSeq" id="XP_065724315.1">
    <property type="nucleotide sequence ID" value="XM_065868243.1"/>
</dbReference>
<proteinExistence type="predicted"/>
<sequence length="47" mass="4946">MCCGPCGPRCCDPCGGCYNCCVELCCVPCTPAYIQSTWMPCGPRGCC</sequence>
<name>A0AB40DLV2_DROSZ</name>
<accession>A0AB40DLV2</accession>
<evidence type="ECO:0000313" key="1">
    <source>
        <dbReference type="Proteomes" id="UP001652628"/>
    </source>
</evidence>
<reference evidence="2 3" key="1">
    <citation type="submission" date="2025-04" db="UniProtKB">
        <authorList>
            <consortium name="RefSeq"/>
        </authorList>
    </citation>
    <scope>IDENTIFICATION</scope>
    <source>
        <strain evidence="2 3">WT10</strain>
        <tissue evidence="2 3">Whole body</tissue>
    </source>
</reference>
<organism evidence="1 3">
    <name type="scientific">Drosophila suzukii</name>
    <name type="common">Spotted-wing drosophila fruit fly</name>
    <dbReference type="NCBI Taxonomy" id="28584"/>
    <lineage>
        <taxon>Eukaryota</taxon>
        <taxon>Metazoa</taxon>
        <taxon>Ecdysozoa</taxon>
        <taxon>Arthropoda</taxon>
        <taxon>Hexapoda</taxon>
        <taxon>Insecta</taxon>
        <taxon>Pterygota</taxon>
        <taxon>Neoptera</taxon>
        <taxon>Endopterygota</taxon>
        <taxon>Diptera</taxon>
        <taxon>Brachycera</taxon>
        <taxon>Muscomorpha</taxon>
        <taxon>Ephydroidea</taxon>
        <taxon>Drosophilidae</taxon>
        <taxon>Drosophila</taxon>
        <taxon>Sophophora</taxon>
    </lineage>
</organism>
<keyword evidence="1" id="KW-1185">Reference proteome</keyword>